<protein>
    <recommendedName>
        <fullName evidence="3">DUF4352 domain-containing protein</fullName>
    </recommendedName>
</protein>
<organism evidence="1 2">
    <name type="scientific">Salipaludibacillus neizhouensis</name>
    <dbReference type="NCBI Taxonomy" id="885475"/>
    <lineage>
        <taxon>Bacteria</taxon>
        <taxon>Bacillati</taxon>
        <taxon>Bacillota</taxon>
        <taxon>Bacilli</taxon>
        <taxon>Bacillales</taxon>
        <taxon>Bacillaceae</taxon>
    </lineage>
</organism>
<dbReference type="EMBL" id="PDOE01000012">
    <property type="protein sequence ID" value="RKL65723.1"/>
    <property type="molecule type" value="Genomic_DNA"/>
</dbReference>
<evidence type="ECO:0008006" key="3">
    <source>
        <dbReference type="Google" id="ProtNLM"/>
    </source>
</evidence>
<reference evidence="1 2" key="1">
    <citation type="submission" date="2017-10" db="EMBL/GenBank/DDBJ databases">
        <title>Bacillus sp. nov., a halophilic bacterium isolated from a Keqin Lake.</title>
        <authorList>
            <person name="Wang H."/>
        </authorList>
    </citation>
    <scope>NUCLEOTIDE SEQUENCE [LARGE SCALE GENOMIC DNA]</scope>
    <source>
        <strain evidence="1 2">KCTC 13187</strain>
    </source>
</reference>
<keyword evidence="2" id="KW-1185">Reference proteome</keyword>
<dbReference type="Proteomes" id="UP000281498">
    <property type="component" value="Unassembled WGS sequence"/>
</dbReference>
<comment type="caution">
    <text evidence="1">The sequence shown here is derived from an EMBL/GenBank/DDBJ whole genome shotgun (WGS) entry which is preliminary data.</text>
</comment>
<evidence type="ECO:0000313" key="2">
    <source>
        <dbReference type="Proteomes" id="UP000281498"/>
    </source>
</evidence>
<name>A0A3A9K7U0_9BACI</name>
<proteinExistence type="predicted"/>
<dbReference type="AlphaFoldDB" id="A0A3A9K7U0"/>
<evidence type="ECO:0000313" key="1">
    <source>
        <dbReference type="EMBL" id="RKL65723.1"/>
    </source>
</evidence>
<accession>A0A3A9K7U0</accession>
<sequence length="236" mass="27105">MHGAGTKKDFWIVYKMRFAQYEEAIKNGAKFVIEGRASEDEEFSEHFGEKETFDFAVSEEQGKSIESSENFYKDSLIIDNMGTKEMIKEFTDINDTKEIDGVSITMEGLQYTEFTPNDLYEESFESFGDNEIVALTMKFQIENKSKETIDVYSLRTILDVNGGETRIQSHGMLEDINRTEVEVEPGSSSERLLVFLFDKKYFEIYENMVLEFGPLTGMEVGELFGGESVEFEIPKE</sequence>
<gene>
    <name evidence="1" type="ORF">CR203_18880</name>
</gene>